<feature type="repeat" description="CHCR" evidence="12">
    <location>
        <begin position="399"/>
        <end position="544"/>
    </location>
</feature>
<evidence type="ECO:0000256" key="7">
    <source>
        <dbReference type="ARBA" id="ARBA00023136"/>
    </source>
</evidence>
<dbReference type="GO" id="GO:0061630">
    <property type="term" value="F:ubiquitin protein ligase activity"/>
    <property type="evidence" value="ECO:0007669"/>
    <property type="project" value="UniProtKB-EC"/>
</dbReference>
<comment type="similarity">
    <text evidence="1 9">Belongs to the VPS11 family.</text>
</comment>
<dbReference type="InterPro" id="IPR011990">
    <property type="entry name" value="TPR-like_helical_dom_sf"/>
</dbReference>
<gene>
    <name evidence="15" type="ORF">NUU61_004461</name>
</gene>
<dbReference type="CDD" id="cd16688">
    <property type="entry name" value="RING-H2_Vps11"/>
    <property type="match status" value="1"/>
</dbReference>
<dbReference type="Pfam" id="PF17122">
    <property type="entry name" value="zf-C3H2C3"/>
    <property type="match status" value="1"/>
</dbReference>
<dbReference type="GO" id="GO:0007033">
    <property type="term" value="P:vacuole organization"/>
    <property type="evidence" value="ECO:0007669"/>
    <property type="project" value="TreeGrafter"/>
</dbReference>
<dbReference type="InterPro" id="IPR057308">
    <property type="entry name" value="CHCR_PEP5_VPS11"/>
</dbReference>
<dbReference type="InterPro" id="IPR036322">
    <property type="entry name" value="WD40_repeat_dom_sf"/>
</dbReference>
<dbReference type="Gene3D" id="1.25.40.10">
    <property type="entry name" value="Tetratricopeptide repeat domain"/>
    <property type="match status" value="1"/>
</dbReference>
<organism evidence="15 16">
    <name type="scientific">Penicillium alfredii</name>
    <dbReference type="NCBI Taxonomy" id="1506179"/>
    <lineage>
        <taxon>Eukaryota</taxon>
        <taxon>Fungi</taxon>
        <taxon>Dikarya</taxon>
        <taxon>Ascomycota</taxon>
        <taxon>Pezizomycotina</taxon>
        <taxon>Eurotiomycetes</taxon>
        <taxon>Eurotiomycetidae</taxon>
        <taxon>Eurotiales</taxon>
        <taxon>Aspergillaceae</taxon>
        <taxon>Penicillium</taxon>
    </lineage>
</organism>
<dbReference type="FunFam" id="1.25.40.10:FF:000440">
    <property type="entry name" value="E3 ubiquitin-protein ligase PEP5"/>
    <property type="match status" value="1"/>
</dbReference>
<dbReference type="FunFam" id="3.30.40.10:FF:000639">
    <property type="entry name" value="E3 ubiquitin-protein ligase PEP5"/>
    <property type="match status" value="1"/>
</dbReference>
<keyword evidence="6 9" id="KW-0653">Protein transport</keyword>
<evidence type="ECO:0000256" key="3">
    <source>
        <dbReference type="ARBA" id="ARBA00022723"/>
    </source>
</evidence>
<dbReference type="GO" id="GO:0030897">
    <property type="term" value="C:HOPS complex"/>
    <property type="evidence" value="ECO:0007669"/>
    <property type="project" value="UniProtKB-UniRule"/>
</dbReference>
<dbReference type="PROSITE" id="PS50089">
    <property type="entry name" value="ZF_RING_2"/>
    <property type="match status" value="1"/>
</dbReference>
<dbReference type="InterPro" id="IPR019734">
    <property type="entry name" value="TPR_rpt"/>
</dbReference>
<evidence type="ECO:0000256" key="10">
    <source>
        <dbReference type="PROSITE-ProRule" id="PRU00175"/>
    </source>
</evidence>
<dbReference type="InterPro" id="IPR013083">
    <property type="entry name" value="Znf_RING/FYVE/PHD"/>
</dbReference>
<feature type="repeat" description="TPR" evidence="11">
    <location>
        <begin position="376"/>
        <end position="409"/>
    </location>
</feature>
<keyword evidence="11" id="KW-0802">TPR repeat</keyword>
<dbReference type="GO" id="GO:0008270">
    <property type="term" value="F:zinc ion binding"/>
    <property type="evidence" value="ECO:0007669"/>
    <property type="project" value="UniProtKB-KW"/>
</dbReference>
<evidence type="ECO:0000313" key="15">
    <source>
        <dbReference type="EMBL" id="KAJ5102239.1"/>
    </source>
</evidence>
<dbReference type="GO" id="GO:0033263">
    <property type="term" value="C:CORVET complex"/>
    <property type="evidence" value="ECO:0007669"/>
    <property type="project" value="UniProtKB-UniRule"/>
</dbReference>
<dbReference type="GO" id="GO:0030674">
    <property type="term" value="F:protein-macromolecule adaptor activity"/>
    <property type="evidence" value="ECO:0007669"/>
    <property type="project" value="TreeGrafter"/>
</dbReference>
<proteinExistence type="inferred from homology"/>
<evidence type="ECO:0000256" key="4">
    <source>
        <dbReference type="ARBA" id="ARBA00022771"/>
    </source>
</evidence>
<evidence type="ECO:0000256" key="5">
    <source>
        <dbReference type="ARBA" id="ARBA00022833"/>
    </source>
</evidence>
<evidence type="ECO:0000256" key="12">
    <source>
        <dbReference type="PROSITE-ProRule" id="PRU01006"/>
    </source>
</evidence>
<dbReference type="SMART" id="SM00299">
    <property type="entry name" value="CLH"/>
    <property type="match status" value="1"/>
</dbReference>
<dbReference type="GO" id="GO:0006886">
    <property type="term" value="P:intracellular protein transport"/>
    <property type="evidence" value="ECO:0007669"/>
    <property type="project" value="UniProtKB-UniRule"/>
</dbReference>
<keyword evidence="3" id="KW-0479">Metal-binding</keyword>
<feature type="region of interest" description="Disordered" evidence="13">
    <location>
        <begin position="595"/>
        <end position="626"/>
    </location>
</feature>
<dbReference type="PIRSF" id="PIRSF007860">
    <property type="entry name" value="VPS11"/>
    <property type="match status" value="1"/>
</dbReference>
<accession>A0A9W9KDD7</accession>
<evidence type="ECO:0000259" key="14">
    <source>
        <dbReference type="PROSITE" id="PS50089"/>
    </source>
</evidence>
<dbReference type="InterPro" id="IPR000547">
    <property type="entry name" value="Clathrin_H-chain/VPS_repeat"/>
</dbReference>
<dbReference type="InterPro" id="IPR057307">
    <property type="entry name" value="PEP5_VPS11_N"/>
</dbReference>
<evidence type="ECO:0000256" key="11">
    <source>
        <dbReference type="PROSITE-ProRule" id="PRU00339"/>
    </source>
</evidence>
<dbReference type="PANTHER" id="PTHR23323">
    <property type="entry name" value="VACUOLAR PROTEIN SORTING-ASSOCIATED PROTEIN"/>
    <property type="match status" value="1"/>
</dbReference>
<dbReference type="SUPFAM" id="SSF50978">
    <property type="entry name" value="WD40 repeat-like"/>
    <property type="match status" value="1"/>
</dbReference>
<keyword evidence="7 9" id="KW-0472">Membrane</keyword>
<keyword evidence="5" id="KW-0862">Zinc</keyword>
<comment type="subunit">
    <text evidence="9">Component of the homotypic vacuole fusion and vacuole protein sorting (HOPS) complex. Component of the class C core vacuole/endosome tethering (CORVET) complex.</text>
</comment>
<dbReference type="InterPro" id="IPR024763">
    <property type="entry name" value="VPS11_C"/>
</dbReference>
<evidence type="ECO:0000256" key="8">
    <source>
        <dbReference type="ARBA" id="ARBA00029433"/>
    </source>
</evidence>
<protein>
    <recommendedName>
        <fullName evidence="9">E3 ubiquitin-protein ligase PEP5</fullName>
        <ecNumber evidence="9">2.3.2.27</ecNumber>
    </recommendedName>
</protein>
<dbReference type="OrthoDB" id="26184at2759"/>
<reference evidence="15" key="2">
    <citation type="journal article" date="2023" name="IMA Fungus">
        <title>Comparative genomic study of the Penicillium genus elucidates a diverse pangenome and 15 lateral gene transfer events.</title>
        <authorList>
            <person name="Petersen C."/>
            <person name="Sorensen T."/>
            <person name="Nielsen M.R."/>
            <person name="Sondergaard T.E."/>
            <person name="Sorensen J.L."/>
            <person name="Fitzpatrick D.A."/>
            <person name="Frisvad J.C."/>
            <person name="Nielsen K.L."/>
        </authorList>
    </citation>
    <scope>NUCLEOTIDE SEQUENCE</scope>
    <source>
        <strain evidence="15">IBT 34128</strain>
    </source>
</reference>
<dbReference type="InterPro" id="IPR016024">
    <property type="entry name" value="ARM-type_fold"/>
</dbReference>
<keyword evidence="4 10" id="KW-0863">Zinc-finger</keyword>
<dbReference type="SUPFAM" id="SSF48371">
    <property type="entry name" value="ARM repeat"/>
    <property type="match status" value="1"/>
</dbReference>
<dbReference type="EMBL" id="JAPMSZ010000005">
    <property type="protein sequence ID" value="KAJ5102239.1"/>
    <property type="molecule type" value="Genomic_DNA"/>
</dbReference>
<reference evidence="15" key="1">
    <citation type="submission" date="2022-11" db="EMBL/GenBank/DDBJ databases">
        <authorList>
            <person name="Petersen C."/>
        </authorList>
    </citation>
    <scope>NUCLEOTIDE SEQUENCE</scope>
    <source>
        <strain evidence="15">IBT 34128</strain>
    </source>
</reference>
<sequence length="948" mass="106143">MALTSWKAFNFIDLSPVALPEESASVFGSDLSSICTGSANLFLGTVDGLVHIVSSAFRVVRSFRAHDAGSITHMKQIDGSSLLVTVAEDLLNEPVMKVWALDTEKKGGGPRCLSTVSVQNARRQFPISAFATVDDLSQVAVGFANGSVTIIRGDFIHDRGARQRIVFESEEPITGLETQQGAVTTLYIATTSRILTLVISGRGQGQPTRVLEDTGCALGCMTLDKEAGNILIAREDAVYTYGPRGRGPSYAFESPKTSINAFRDYVALVCPPKAGSKTDPLRKYGVGSADEILGTTTFTLLDTDLKFIGHSESLVSPMKHIFMEWDDLFLLTTDGKIFRYREKSLQQKLEILYERNLYILAINLAQKTGIDPLQQNAIYRKYGDFLYQRGDYDTAMQQYLRAIDNTEPSQVIRKYLDTQRIHNLIEYLEELHDHGRATVDHTTLLLNCYAKLKDTSKLDSFIKAPGELKFDLETAIAMCRQGGYFEQAAYLATKHGENDMVVDILIEDSKKYAEAVEYIWRLDPEVTYHNLMKYARVLLAHCPERTTELFKAYYTGQYQPCTVETPAEPETQPTSTVQNLAALLPLRYMAVGASTRPQVQHSEPLETSEDPGASSPPEYEIPNPRTAFSSFVDNPQEFISFLETLVQQPDLQQVAKVDLFTTLFEMYLDTAKYKKDATERQEWETKAKKLIEGKDIPISTSNVLLLSDLSNFREGSTLVREQEGLRLDIFRSFTSAKDTQGALKALRRYGPDEPQLYVDALTYFASSPKILEEAGDELDAVLRRIDEGGLLSPLQVIQALSNNAVVTMGRVKKYLSDNIDRERKEITTNRRLIASYKSETATKQQELDQLASQSVVFQSRRCQSCGGTLDLPTVHFLCRHSFHERCLNRVDDDAQCPVCAPTNATLRAIRQRQVDSADQHDLFRAELQRSRDGFGVVSEFFGRGVMRS</sequence>
<dbReference type="GO" id="GO:0006904">
    <property type="term" value="P:vesicle docking involved in exocytosis"/>
    <property type="evidence" value="ECO:0007669"/>
    <property type="project" value="TreeGrafter"/>
</dbReference>
<dbReference type="Pfam" id="PF23341">
    <property type="entry name" value="PEP5_VPS11_N"/>
    <property type="match status" value="1"/>
</dbReference>
<dbReference type="PROSITE" id="PS50236">
    <property type="entry name" value="CHCR"/>
    <property type="match status" value="1"/>
</dbReference>
<keyword evidence="9" id="KW-0833">Ubl conjugation pathway</keyword>
<dbReference type="InterPro" id="IPR001841">
    <property type="entry name" value="Znf_RING"/>
</dbReference>
<dbReference type="GO" id="GO:0048284">
    <property type="term" value="P:organelle fusion"/>
    <property type="evidence" value="ECO:0007669"/>
    <property type="project" value="TreeGrafter"/>
</dbReference>
<name>A0A9W9KDD7_9EURO</name>
<dbReference type="PROSITE" id="PS50005">
    <property type="entry name" value="TPR"/>
    <property type="match status" value="1"/>
</dbReference>
<dbReference type="PANTHER" id="PTHR23323:SF24">
    <property type="entry name" value="VACUOLAR PROTEIN SORTING-ASSOCIATED PROTEIN 11 HOMOLOG"/>
    <property type="match status" value="1"/>
</dbReference>
<dbReference type="AlphaFoldDB" id="A0A9W9KDD7"/>
<keyword evidence="9" id="KW-0926">Vacuole</keyword>
<keyword evidence="2 9" id="KW-0813">Transport</keyword>
<keyword evidence="16" id="KW-1185">Reference proteome</keyword>
<dbReference type="GO" id="GO:0000329">
    <property type="term" value="C:fungal-type vacuole membrane"/>
    <property type="evidence" value="ECO:0007669"/>
    <property type="project" value="UniProtKB-UniRule"/>
</dbReference>
<dbReference type="GO" id="GO:0007032">
    <property type="term" value="P:endosome organization"/>
    <property type="evidence" value="ECO:0007669"/>
    <property type="project" value="TreeGrafter"/>
</dbReference>
<comment type="caution">
    <text evidence="15">The sequence shown here is derived from an EMBL/GenBank/DDBJ whole genome shotgun (WGS) entry which is preliminary data.</text>
</comment>
<dbReference type="EC" id="2.3.2.27" evidence="9"/>
<dbReference type="Pfam" id="PF12451">
    <property type="entry name" value="VPS11_C"/>
    <property type="match status" value="1"/>
</dbReference>
<comment type="subcellular location">
    <subcellularLocation>
        <location evidence="8">Endomembrane system</location>
        <topology evidence="8">Peripheral membrane protein</topology>
        <orientation evidence="8">Cytoplasmic side</orientation>
    </subcellularLocation>
    <subcellularLocation>
        <location evidence="9">Vacuole membrane</location>
        <topology evidence="9">Peripheral membrane protein</topology>
        <orientation evidence="9">Cytoplasmic side</orientation>
    </subcellularLocation>
</comment>
<dbReference type="InterPro" id="IPR016528">
    <property type="entry name" value="VPS11"/>
</dbReference>
<evidence type="ECO:0000256" key="2">
    <source>
        <dbReference type="ARBA" id="ARBA00022448"/>
    </source>
</evidence>
<dbReference type="Proteomes" id="UP001141434">
    <property type="component" value="Unassembled WGS sequence"/>
</dbReference>
<dbReference type="Pfam" id="PF23356">
    <property type="entry name" value="TPR_PEP5_VPS11"/>
    <property type="match status" value="2"/>
</dbReference>
<keyword evidence="9" id="KW-0808">Transferase</keyword>
<dbReference type="SUPFAM" id="SSF57850">
    <property type="entry name" value="RING/U-box"/>
    <property type="match status" value="1"/>
</dbReference>
<comment type="catalytic activity">
    <reaction evidence="9">
        <text>S-ubiquitinyl-[E2 ubiquitin-conjugating enzyme]-L-cysteine + [acceptor protein]-L-lysine = [E2 ubiquitin-conjugating enzyme]-L-cysteine + N(6)-ubiquitinyl-[acceptor protein]-L-lysine.</text>
        <dbReference type="EC" id="2.3.2.27"/>
    </reaction>
</comment>
<evidence type="ECO:0000256" key="6">
    <source>
        <dbReference type="ARBA" id="ARBA00022927"/>
    </source>
</evidence>
<evidence type="ECO:0000256" key="1">
    <source>
        <dbReference type="ARBA" id="ARBA00007070"/>
    </source>
</evidence>
<dbReference type="RefSeq" id="XP_056513070.1">
    <property type="nucleotide sequence ID" value="XM_056655043.1"/>
</dbReference>
<dbReference type="Gene3D" id="3.30.40.10">
    <property type="entry name" value="Zinc/RING finger domain, C3HC4 (zinc finger)"/>
    <property type="match status" value="1"/>
</dbReference>
<feature type="domain" description="RING-type" evidence="14">
    <location>
        <begin position="862"/>
        <end position="899"/>
    </location>
</feature>
<evidence type="ECO:0000256" key="9">
    <source>
        <dbReference type="PIRNR" id="PIRNR007860"/>
    </source>
</evidence>
<dbReference type="GeneID" id="81394211"/>
<evidence type="ECO:0000256" key="13">
    <source>
        <dbReference type="SAM" id="MobiDB-lite"/>
    </source>
</evidence>
<evidence type="ECO:0000313" key="16">
    <source>
        <dbReference type="Proteomes" id="UP001141434"/>
    </source>
</evidence>